<keyword evidence="2" id="KW-0812">Transmembrane</keyword>
<comment type="caution">
    <text evidence="3">The sequence shown here is derived from an EMBL/GenBank/DDBJ whole genome shotgun (WGS) entry which is preliminary data.</text>
</comment>
<keyword evidence="2" id="KW-0472">Membrane</keyword>
<evidence type="ECO:0000256" key="2">
    <source>
        <dbReference type="SAM" id="Phobius"/>
    </source>
</evidence>
<proteinExistence type="predicted"/>
<feature type="compositionally biased region" description="Basic and acidic residues" evidence="1">
    <location>
        <begin position="317"/>
        <end position="326"/>
    </location>
</feature>
<accession>A0A4S2HA80</accession>
<evidence type="ECO:0000256" key="1">
    <source>
        <dbReference type="SAM" id="MobiDB-lite"/>
    </source>
</evidence>
<dbReference type="RefSeq" id="WP_135944351.1">
    <property type="nucleotide sequence ID" value="NZ_BMEI01000002.1"/>
</dbReference>
<dbReference type="OrthoDB" id="7629723at2"/>
<gene>
    <name evidence="3" type="ORF">E5162_07060</name>
</gene>
<dbReference type="AlphaFoldDB" id="A0A4S2HA80"/>
<feature type="compositionally biased region" description="Gly residues" evidence="1">
    <location>
        <begin position="83"/>
        <end position="96"/>
    </location>
</feature>
<feature type="region of interest" description="Disordered" evidence="1">
    <location>
        <begin position="317"/>
        <end position="356"/>
    </location>
</feature>
<reference evidence="3 4" key="1">
    <citation type="journal article" date="2013" name="Int. J. Syst. Evol. Microbiol.">
        <title>Marinicauda pacifica gen. nov., sp. nov., a prosthecate alphaproteobacterium of the family Hyphomonadaceae isolated from deep seawater.</title>
        <authorList>
            <person name="Zhang X.Y."/>
            <person name="Li G.W."/>
            <person name="Wang C.S."/>
            <person name="Zhang Y.J."/>
            <person name="Xu X.W."/>
            <person name="Li H."/>
            <person name="Liu A."/>
            <person name="Liu C."/>
            <person name="Xie B.B."/>
            <person name="Qin Q.L."/>
            <person name="Xu Z."/>
            <person name="Chen X.L."/>
            <person name="Zhou B.C."/>
            <person name="Zhang Y.Z."/>
        </authorList>
    </citation>
    <scope>NUCLEOTIDE SEQUENCE [LARGE SCALE GENOMIC DNA]</scope>
    <source>
        <strain evidence="3 4">P-1 km-3</strain>
    </source>
</reference>
<keyword evidence="2" id="KW-1133">Transmembrane helix</keyword>
<feature type="region of interest" description="Disordered" evidence="1">
    <location>
        <begin position="68"/>
        <end position="205"/>
    </location>
</feature>
<protein>
    <submittedName>
        <fullName evidence="3">Uncharacterized protein</fullName>
    </submittedName>
</protein>
<evidence type="ECO:0000313" key="3">
    <source>
        <dbReference type="EMBL" id="TGY92825.1"/>
    </source>
</evidence>
<name>A0A4S2HA80_9PROT</name>
<sequence length="356" mass="36710">MRPKLRLPALSEDRMARRTLAGVATVLVHGVLLASILAVPLYQLPDRSAARSAGGTRGQVYTISGINAQTDAPLNEPQIGSQEGDGSGEGEAGGEPGLEDAPARTSAEAEDAEPAPDPDAFDAATPEAGEETAVTGDRSEADAATELLTAPGSGNRGLREGETAAAASGGIPAARPDRAPASPNQPVRTTQPGETQAPGPVEAPPSFADILARVDPTLDPEDFLVRALEGDTSGAVRESLCLSSSEATLQAAGCPDEPNPAQGALAAYGLSRPGELPPQFLIDLDRLAFQLNQLGANPSRIEALMLGVADARRREIERSPLERQMGRDTQAGSRDNLGVSNPFGNEGIPMPDDPDG</sequence>
<dbReference type="EMBL" id="SRXV01000002">
    <property type="protein sequence ID" value="TGY92825.1"/>
    <property type="molecule type" value="Genomic_DNA"/>
</dbReference>
<keyword evidence="4" id="KW-1185">Reference proteome</keyword>
<dbReference type="Proteomes" id="UP000305451">
    <property type="component" value="Unassembled WGS sequence"/>
</dbReference>
<feature type="compositionally biased region" description="Acidic residues" evidence="1">
    <location>
        <begin position="108"/>
        <end position="120"/>
    </location>
</feature>
<feature type="compositionally biased region" description="Polar residues" evidence="1">
    <location>
        <begin position="184"/>
        <end position="194"/>
    </location>
</feature>
<organism evidence="3 4">
    <name type="scientific">Marinicauda pacifica</name>
    <dbReference type="NCBI Taxonomy" id="1133559"/>
    <lineage>
        <taxon>Bacteria</taxon>
        <taxon>Pseudomonadati</taxon>
        <taxon>Pseudomonadota</taxon>
        <taxon>Alphaproteobacteria</taxon>
        <taxon>Maricaulales</taxon>
        <taxon>Maricaulaceae</taxon>
        <taxon>Marinicauda</taxon>
    </lineage>
</organism>
<feature type="compositionally biased region" description="Low complexity" evidence="1">
    <location>
        <begin position="164"/>
        <end position="182"/>
    </location>
</feature>
<feature type="transmembrane region" description="Helical" evidence="2">
    <location>
        <begin position="20"/>
        <end position="42"/>
    </location>
</feature>
<feature type="compositionally biased region" description="Polar residues" evidence="1">
    <location>
        <begin position="330"/>
        <end position="343"/>
    </location>
</feature>
<evidence type="ECO:0000313" key="4">
    <source>
        <dbReference type="Proteomes" id="UP000305451"/>
    </source>
</evidence>